<protein>
    <recommendedName>
        <fullName evidence="4">DUF445 domain-containing protein</fullName>
    </recommendedName>
</protein>
<evidence type="ECO:0000313" key="3">
    <source>
        <dbReference type="Proteomes" id="UP000032309"/>
    </source>
</evidence>
<keyword evidence="1" id="KW-0812">Transmembrane</keyword>
<feature type="transmembrane region" description="Helical" evidence="1">
    <location>
        <begin position="243"/>
        <end position="264"/>
    </location>
</feature>
<proteinExistence type="predicted"/>
<feature type="transmembrane region" description="Helical" evidence="1">
    <location>
        <begin position="63"/>
        <end position="85"/>
    </location>
</feature>
<comment type="caution">
    <text evidence="2">The sequence shown here is derived from an EMBL/GenBank/DDBJ whole genome shotgun (WGS) entry which is preliminary data.</text>
</comment>
<evidence type="ECO:0008006" key="4">
    <source>
        <dbReference type="Google" id="ProtNLM"/>
    </source>
</evidence>
<evidence type="ECO:0000256" key="1">
    <source>
        <dbReference type="SAM" id="Phobius"/>
    </source>
</evidence>
<dbReference type="RefSeq" id="WP_230400705.1">
    <property type="nucleotide sequence ID" value="NZ_BAFN01000001.1"/>
</dbReference>
<gene>
    <name evidence="2" type="ORF">BROSI_A3478</name>
</gene>
<feature type="transmembrane region" description="Helical" evidence="1">
    <location>
        <begin position="38"/>
        <end position="57"/>
    </location>
</feature>
<keyword evidence="3" id="KW-1185">Reference proteome</keyword>
<keyword evidence="1" id="KW-0472">Membrane</keyword>
<name>A0ABQ0K2E2_9BACT</name>
<organism evidence="2 3">
    <name type="scientific">Candidatus Brocadia sinica JPN1</name>
    <dbReference type="NCBI Taxonomy" id="1197129"/>
    <lineage>
        <taxon>Bacteria</taxon>
        <taxon>Pseudomonadati</taxon>
        <taxon>Planctomycetota</taxon>
        <taxon>Candidatus Brocadiia</taxon>
        <taxon>Candidatus Brocadiales</taxon>
        <taxon>Candidatus Brocadiaceae</taxon>
        <taxon>Candidatus Brocadia</taxon>
    </lineage>
</organism>
<evidence type="ECO:0000313" key="2">
    <source>
        <dbReference type="EMBL" id="GAN34934.1"/>
    </source>
</evidence>
<keyword evidence="1" id="KW-1133">Transmembrane helix</keyword>
<dbReference type="PANTHER" id="PTHR38568:SF1">
    <property type="entry name" value="DUF445 DOMAIN-CONTAINING PROTEIN"/>
    <property type="match status" value="1"/>
</dbReference>
<accession>A0ABQ0K2E2</accession>
<sequence>MSEEKSDAISYRLPPQALGDEAAWLDLNKVRILRNKSFLTNLISAVVFGVSYVIPQFTGRNALMLASLFALSGALTNWLAVYMLFERIPGLYGSGIIALRFDQFKGSIRSLIIENFFTRENFVKVTQNTLPHTIQPELVLDKIDFDKVFRGFVAVIKNSSFGGMFTLFGGEKVIEPMREPFKKEFERQASEILRNIDVASVLQKETDFEIFRSKIASMVDATVNEFTPQRVKEIVEEMMRTHLGWLVVWGGVFGALIGFISAVVL</sequence>
<dbReference type="Proteomes" id="UP000032309">
    <property type="component" value="Unassembled WGS sequence"/>
</dbReference>
<dbReference type="PANTHER" id="PTHR38568">
    <property type="entry name" value="DUF445 DOMAIN-CONTAINING PROTEIN-RELATED"/>
    <property type="match status" value="1"/>
</dbReference>
<reference evidence="3" key="1">
    <citation type="journal article" date="2015" name="Genome Announc.">
        <title>Draft Genome Sequence of an Anaerobic Ammonium-Oxidizing Bacterium, "Candidatus Brocadia sinica".</title>
        <authorList>
            <person name="Oshiki M."/>
            <person name="Shinyako-Hata K."/>
            <person name="Satoh H."/>
            <person name="Okabe S."/>
        </authorList>
    </citation>
    <scope>NUCLEOTIDE SEQUENCE [LARGE SCALE GENOMIC DNA]</scope>
    <source>
        <strain evidence="3">JPN1</strain>
    </source>
</reference>
<dbReference type="EMBL" id="BAFN01000001">
    <property type="protein sequence ID" value="GAN34934.1"/>
    <property type="molecule type" value="Genomic_DNA"/>
</dbReference>